<organism evidence="3 4">
    <name type="scientific">Plantactinospora solaniradicis</name>
    <dbReference type="NCBI Taxonomy" id="1723736"/>
    <lineage>
        <taxon>Bacteria</taxon>
        <taxon>Bacillati</taxon>
        <taxon>Actinomycetota</taxon>
        <taxon>Actinomycetes</taxon>
        <taxon>Micromonosporales</taxon>
        <taxon>Micromonosporaceae</taxon>
        <taxon>Plantactinospora</taxon>
    </lineage>
</organism>
<evidence type="ECO:0000256" key="1">
    <source>
        <dbReference type="SAM" id="Coils"/>
    </source>
</evidence>
<sequence>MTIDWGTIDWADPPAWIAAALSLIAGAIALRALKHSKRSADASTTSAEASTEAASAAKVSAQAAVRQAAAAERQVELAEAALRLAEEGAARSNAWADTEPVTEALTGPKPPYVAWWVEHKSKNTYLLRNIGTDTARNVEIDDSRIACGRRMDVLYTEVAPNETAKFLLLPAWGHPKPDELWVRWEGRPEWTAVPVP</sequence>
<keyword evidence="2" id="KW-1133">Transmembrane helix</keyword>
<gene>
    <name evidence="3" type="ORF">ACFP2T_46695</name>
</gene>
<evidence type="ECO:0000313" key="3">
    <source>
        <dbReference type="EMBL" id="MFC6023631.1"/>
    </source>
</evidence>
<evidence type="ECO:0000256" key="2">
    <source>
        <dbReference type="SAM" id="Phobius"/>
    </source>
</evidence>
<dbReference type="Proteomes" id="UP001596203">
    <property type="component" value="Unassembled WGS sequence"/>
</dbReference>
<protein>
    <recommendedName>
        <fullName evidence="5">Secreted protein</fullName>
    </recommendedName>
</protein>
<keyword evidence="4" id="KW-1185">Reference proteome</keyword>
<comment type="caution">
    <text evidence="3">The sequence shown here is derived from an EMBL/GenBank/DDBJ whole genome shotgun (WGS) entry which is preliminary data.</text>
</comment>
<accession>A0ABW1KPL4</accession>
<evidence type="ECO:0000313" key="4">
    <source>
        <dbReference type="Proteomes" id="UP001596203"/>
    </source>
</evidence>
<feature type="coiled-coil region" evidence="1">
    <location>
        <begin position="61"/>
        <end position="88"/>
    </location>
</feature>
<keyword evidence="2" id="KW-0472">Membrane</keyword>
<reference evidence="4" key="1">
    <citation type="journal article" date="2019" name="Int. J. Syst. Evol. Microbiol.">
        <title>The Global Catalogue of Microorganisms (GCM) 10K type strain sequencing project: providing services to taxonomists for standard genome sequencing and annotation.</title>
        <authorList>
            <consortium name="The Broad Institute Genomics Platform"/>
            <consortium name="The Broad Institute Genome Sequencing Center for Infectious Disease"/>
            <person name="Wu L."/>
            <person name="Ma J."/>
        </authorList>
    </citation>
    <scope>NUCLEOTIDE SEQUENCE [LARGE SCALE GENOMIC DNA]</scope>
    <source>
        <strain evidence="4">ZS-35-S2</strain>
    </source>
</reference>
<dbReference type="EMBL" id="JBHSPR010000100">
    <property type="protein sequence ID" value="MFC6023631.1"/>
    <property type="molecule type" value="Genomic_DNA"/>
</dbReference>
<name>A0ABW1KPL4_9ACTN</name>
<dbReference type="RefSeq" id="WP_377434180.1">
    <property type="nucleotide sequence ID" value="NZ_JBHSPR010000100.1"/>
</dbReference>
<keyword evidence="1" id="KW-0175">Coiled coil</keyword>
<evidence type="ECO:0008006" key="5">
    <source>
        <dbReference type="Google" id="ProtNLM"/>
    </source>
</evidence>
<proteinExistence type="predicted"/>
<keyword evidence="2" id="KW-0812">Transmembrane</keyword>
<feature type="transmembrane region" description="Helical" evidence="2">
    <location>
        <begin position="15"/>
        <end position="33"/>
    </location>
</feature>